<evidence type="ECO:0000313" key="2">
    <source>
        <dbReference type="Proteomes" id="UP000324767"/>
    </source>
</evidence>
<dbReference type="EMBL" id="VXIT01000005">
    <property type="protein sequence ID" value="KAA6412554.1"/>
    <property type="molecule type" value="Genomic_DNA"/>
</dbReference>
<gene>
    <name evidence="1" type="ORF">FRX48_03545</name>
</gene>
<sequence>MELFHAAFTDFQSVFRNQEFDWELWKRRVEPGTQDFALMLLFCLLPQLKSIEVTDTAVLYELHDFVNKAAAAAAAAGDAETECPVALANLESAYFQHGHTWYGVVLDFILPFAALPAVRTIGCRGLGRRYRGLHVSQSFRPGVTGWWLQEGRHGPPALAYILERASDLRRFYYEYGRSSSRFTEVVPAELRDELLRHCKGSLECLTLATAYSEEIGTAK</sequence>
<name>A0A5M8PSZ2_9LECA</name>
<protein>
    <submittedName>
        <fullName evidence="1">Uncharacterized protein</fullName>
    </submittedName>
</protein>
<proteinExistence type="predicted"/>
<accession>A0A5M8PSZ2</accession>
<evidence type="ECO:0000313" key="1">
    <source>
        <dbReference type="EMBL" id="KAA6412554.1"/>
    </source>
</evidence>
<organism evidence="1 2">
    <name type="scientific">Lasallia pustulata</name>
    <dbReference type="NCBI Taxonomy" id="136370"/>
    <lineage>
        <taxon>Eukaryota</taxon>
        <taxon>Fungi</taxon>
        <taxon>Dikarya</taxon>
        <taxon>Ascomycota</taxon>
        <taxon>Pezizomycotina</taxon>
        <taxon>Lecanoromycetes</taxon>
        <taxon>OSLEUM clade</taxon>
        <taxon>Umbilicariomycetidae</taxon>
        <taxon>Umbilicariales</taxon>
        <taxon>Umbilicariaceae</taxon>
        <taxon>Lasallia</taxon>
    </lineage>
</organism>
<comment type="caution">
    <text evidence="1">The sequence shown here is derived from an EMBL/GenBank/DDBJ whole genome shotgun (WGS) entry which is preliminary data.</text>
</comment>
<dbReference type="Proteomes" id="UP000324767">
    <property type="component" value="Unassembled WGS sequence"/>
</dbReference>
<dbReference type="AlphaFoldDB" id="A0A5M8PSZ2"/>
<reference evidence="1 2" key="1">
    <citation type="submission" date="2019-09" db="EMBL/GenBank/DDBJ databases">
        <title>The hologenome of the rock-dwelling lichen Lasallia pustulata.</title>
        <authorList>
            <person name="Greshake Tzovaras B."/>
            <person name="Segers F."/>
            <person name="Bicker A."/>
            <person name="Dal Grande F."/>
            <person name="Otte J."/>
            <person name="Hankeln T."/>
            <person name="Schmitt I."/>
            <person name="Ebersberger I."/>
        </authorList>
    </citation>
    <scope>NUCLEOTIDE SEQUENCE [LARGE SCALE GENOMIC DNA]</scope>
    <source>
        <strain evidence="1">A1-1</strain>
    </source>
</reference>